<feature type="chain" id="PRO_5031499050" description="Phytase-like domain-containing protein" evidence="1">
    <location>
        <begin position="22"/>
        <end position="458"/>
    </location>
</feature>
<dbReference type="InterPro" id="IPR027372">
    <property type="entry name" value="Phytase-like_dom"/>
</dbReference>
<keyword evidence="1" id="KW-0732">Signal</keyword>
<comment type="caution">
    <text evidence="3">The sequence shown here is derived from an EMBL/GenBank/DDBJ whole genome shotgun (WGS) entry which is preliminary data.</text>
</comment>
<keyword evidence="4" id="KW-1185">Reference proteome</keyword>
<organism evidence="3 4">
    <name type="scientific">Aquamicrobium lusatiense</name>
    <dbReference type="NCBI Taxonomy" id="89772"/>
    <lineage>
        <taxon>Bacteria</taxon>
        <taxon>Pseudomonadati</taxon>
        <taxon>Pseudomonadota</taxon>
        <taxon>Alphaproteobacteria</taxon>
        <taxon>Hyphomicrobiales</taxon>
        <taxon>Phyllobacteriaceae</taxon>
        <taxon>Aquamicrobium</taxon>
    </lineage>
</organism>
<dbReference type="AlphaFoldDB" id="A0A7W9S4N1"/>
<proteinExistence type="predicted"/>
<feature type="domain" description="Phytase-like" evidence="2">
    <location>
        <begin position="91"/>
        <end position="429"/>
    </location>
</feature>
<dbReference type="RefSeq" id="WP_183832213.1">
    <property type="nucleotide sequence ID" value="NZ_JACHEU010000003.1"/>
</dbReference>
<reference evidence="3 4" key="1">
    <citation type="submission" date="2020-08" db="EMBL/GenBank/DDBJ databases">
        <title>Genomic Encyclopedia of Type Strains, Phase IV (KMG-IV): sequencing the most valuable type-strain genomes for metagenomic binning, comparative biology and taxonomic classification.</title>
        <authorList>
            <person name="Goeker M."/>
        </authorList>
    </citation>
    <scope>NUCLEOTIDE SEQUENCE [LARGE SCALE GENOMIC DNA]</scope>
    <source>
        <strain evidence="3 4">DSM 11099</strain>
    </source>
</reference>
<gene>
    <name evidence="3" type="ORF">HNR59_003431</name>
</gene>
<dbReference type="Pfam" id="PF13449">
    <property type="entry name" value="Phytase-like"/>
    <property type="match status" value="1"/>
</dbReference>
<accession>A0A7W9S4N1</accession>
<dbReference type="Proteomes" id="UP000533306">
    <property type="component" value="Unassembled WGS sequence"/>
</dbReference>
<feature type="signal peptide" evidence="1">
    <location>
        <begin position="1"/>
        <end position="21"/>
    </location>
</feature>
<evidence type="ECO:0000256" key="1">
    <source>
        <dbReference type="SAM" id="SignalP"/>
    </source>
</evidence>
<evidence type="ECO:0000259" key="2">
    <source>
        <dbReference type="Pfam" id="PF13449"/>
    </source>
</evidence>
<name>A0A7W9S4N1_9HYPH</name>
<evidence type="ECO:0000313" key="4">
    <source>
        <dbReference type="Proteomes" id="UP000533306"/>
    </source>
</evidence>
<dbReference type="PANTHER" id="PTHR37957">
    <property type="entry name" value="BLR7070 PROTEIN"/>
    <property type="match status" value="1"/>
</dbReference>
<dbReference type="PANTHER" id="PTHR37957:SF1">
    <property type="entry name" value="PHYTASE-LIKE DOMAIN-CONTAINING PROTEIN"/>
    <property type="match status" value="1"/>
</dbReference>
<dbReference type="EMBL" id="JACHEU010000003">
    <property type="protein sequence ID" value="MBB6014037.1"/>
    <property type="molecule type" value="Genomic_DNA"/>
</dbReference>
<protein>
    <recommendedName>
        <fullName evidence="2">Phytase-like domain-containing protein</fullName>
    </recommendedName>
</protein>
<sequence>MLKKTLLATAALLAFHLPASAAETFPAKLAGHAYLPAFTLIPPPADAPEDAWISGKFTGRTRNHDVMSVPGDVGPAYGSHPTGISLPFIGQPVQGLSGFAMNRAEDGSIYTLTDNGFGTKANSPDALLFFHRVKPDFETGKVERIESVFLRDPDRKVPFRIAYEGTDSRYLTGADFDPESIQVLDGEVWIGDEFGPYIIHATADGRVLNVHQTMLDGKALTGPDTPGTVVPAQPGKDFQVQRSGGYEGMALQPKTNLLWAMLEKPILGEDGKPEGDFLRVLTFDTGKGDTGKSGWTGDSYKFRLAEGATAIGDFNFIDDSRALVIERDNGEGDPSLACAEGAGDKSACYPVPAKVKNIVLVDTARTDADGFIHRIGHIDLMDIQDPDGKAILETDAARDLKGKFTFPFFTIEDVMLYDDTHILVANDNNLPFSAGRRIGQAANNEFILLDVADFLAAK</sequence>
<evidence type="ECO:0000313" key="3">
    <source>
        <dbReference type="EMBL" id="MBB6014037.1"/>
    </source>
</evidence>